<feature type="compositionally biased region" description="Pro residues" evidence="1">
    <location>
        <begin position="16"/>
        <end position="28"/>
    </location>
</feature>
<dbReference type="Proteomes" id="UP000504638">
    <property type="component" value="Unplaced"/>
</dbReference>
<evidence type="ECO:0000256" key="1">
    <source>
        <dbReference type="SAM" id="MobiDB-lite"/>
    </source>
</evidence>
<organism evidence="2">
    <name type="scientific">Eremomyces bilateralis CBS 781.70</name>
    <dbReference type="NCBI Taxonomy" id="1392243"/>
    <lineage>
        <taxon>Eukaryota</taxon>
        <taxon>Fungi</taxon>
        <taxon>Dikarya</taxon>
        <taxon>Ascomycota</taxon>
        <taxon>Pezizomycotina</taxon>
        <taxon>Dothideomycetes</taxon>
        <taxon>Dothideomycetes incertae sedis</taxon>
        <taxon>Eremomycetales</taxon>
        <taxon>Eremomycetaceae</taxon>
        <taxon>Eremomyces</taxon>
    </lineage>
</organism>
<reference evidence="4" key="3">
    <citation type="submission" date="2025-04" db="UniProtKB">
        <authorList>
            <consortium name="RefSeq"/>
        </authorList>
    </citation>
    <scope>IDENTIFICATION</scope>
    <source>
        <strain evidence="4">CBS 781.70</strain>
    </source>
</reference>
<reference evidence="4" key="2">
    <citation type="submission" date="2020-04" db="EMBL/GenBank/DDBJ databases">
        <authorList>
            <consortium name="NCBI Genome Project"/>
        </authorList>
    </citation>
    <scope>NUCLEOTIDE SEQUENCE</scope>
    <source>
        <strain evidence="4">CBS 781.70</strain>
    </source>
</reference>
<protein>
    <submittedName>
        <fullName evidence="2 4">Uncharacterized protein</fullName>
    </submittedName>
</protein>
<gene>
    <name evidence="2 4" type="ORF">P152DRAFT_167426</name>
</gene>
<evidence type="ECO:0000313" key="4">
    <source>
        <dbReference type="RefSeq" id="XP_033530888.1"/>
    </source>
</evidence>
<evidence type="ECO:0000313" key="2">
    <source>
        <dbReference type="EMBL" id="KAF1809257.1"/>
    </source>
</evidence>
<accession>A0A6G1FTY3</accession>
<proteinExistence type="predicted"/>
<reference evidence="2 4" key="1">
    <citation type="submission" date="2020-01" db="EMBL/GenBank/DDBJ databases">
        <authorList>
            <consortium name="DOE Joint Genome Institute"/>
            <person name="Haridas S."/>
            <person name="Albert R."/>
            <person name="Binder M."/>
            <person name="Bloem J."/>
            <person name="Labutti K."/>
            <person name="Salamov A."/>
            <person name="Andreopoulos B."/>
            <person name="Baker S.E."/>
            <person name="Barry K."/>
            <person name="Bills G."/>
            <person name="Bluhm B.H."/>
            <person name="Cannon C."/>
            <person name="Castanera R."/>
            <person name="Culley D.E."/>
            <person name="Daum C."/>
            <person name="Ezra D."/>
            <person name="Gonzalez J.B."/>
            <person name="Henrissat B."/>
            <person name="Kuo A."/>
            <person name="Liang C."/>
            <person name="Lipzen A."/>
            <person name="Lutzoni F."/>
            <person name="Magnuson J."/>
            <person name="Mondo S."/>
            <person name="Nolan M."/>
            <person name="Ohm R."/>
            <person name="Pangilinan J."/>
            <person name="Park H.-J."/>
            <person name="Ramirez L."/>
            <person name="Alfaro M."/>
            <person name="Sun H."/>
            <person name="Tritt A."/>
            <person name="Yoshinaga Y."/>
            <person name="Zwiers L.-H."/>
            <person name="Turgeon B.G."/>
            <person name="Goodwin S.B."/>
            <person name="Spatafora J.W."/>
            <person name="Crous P.W."/>
            <person name="Grigoriev I.V."/>
        </authorList>
    </citation>
    <scope>NUCLEOTIDE SEQUENCE</scope>
    <source>
        <strain evidence="2 4">CBS 781.70</strain>
    </source>
</reference>
<evidence type="ECO:0000313" key="3">
    <source>
        <dbReference type="Proteomes" id="UP000504638"/>
    </source>
</evidence>
<dbReference type="GeneID" id="54414630"/>
<sequence length="162" mass="17909">MAGEHPHSHHSHRSPHPPPPSLPLPPHPQSTAPSPYVAHSPTQSTFNFSPQRPSLRNSNPPTPAPLSLHPPFNNHHHQPPSPTGSTLPPIASVYPRESNLTPTNYYNRAPEHGDSSIGRDNTRYSHPYNAQVCPSNISRDSRNSDVRNSYCRWFGSGSKEIC</sequence>
<name>A0A6G1FTY3_9PEZI</name>
<dbReference type="AlphaFoldDB" id="A0A6G1FTY3"/>
<dbReference type="RefSeq" id="XP_033530888.1">
    <property type="nucleotide sequence ID" value="XM_033674060.1"/>
</dbReference>
<keyword evidence="3" id="KW-1185">Reference proteome</keyword>
<feature type="compositionally biased region" description="Polar residues" evidence="1">
    <location>
        <begin position="40"/>
        <end position="59"/>
    </location>
</feature>
<dbReference type="EMBL" id="ML975174">
    <property type="protein sequence ID" value="KAF1809257.1"/>
    <property type="molecule type" value="Genomic_DNA"/>
</dbReference>
<feature type="region of interest" description="Disordered" evidence="1">
    <location>
        <begin position="1"/>
        <end position="125"/>
    </location>
</feature>